<sequence>MVHLQHQTTVNSNLFKTLSTQEQESVSGGNFASLGLPSIVYMFYQQTNIDTRGSSAININQGNFNGSALNQTEYHFAQTTFVLAMFFGSDSRRQNSGRRGGNFLTRILGL</sequence>
<dbReference type="KEGG" id="rsin:B6N60_04350"/>
<name>A0A975TBF1_9NOST</name>
<gene>
    <name evidence="1" type="ORF">B6N60_04350</name>
</gene>
<keyword evidence="2" id="KW-1185">Reference proteome</keyword>
<evidence type="ECO:0000313" key="2">
    <source>
        <dbReference type="Proteomes" id="UP000683511"/>
    </source>
</evidence>
<dbReference type="AlphaFoldDB" id="A0A975TBF1"/>
<evidence type="ECO:0000313" key="1">
    <source>
        <dbReference type="EMBL" id="QXE25630.1"/>
    </source>
</evidence>
<dbReference type="Proteomes" id="UP000683511">
    <property type="component" value="Chromosome"/>
</dbReference>
<reference evidence="1" key="1">
    <citation type="submission" date="2017-04" db="EMBL/GenBank/DDBJ databases">
        <title>Genome deletions in a multicellular cyanobacterial endosymbiont for morphological adaptation in marine diatoms.</title>
        <authorList>
            <person name="Wang Y."/>
            <person name="Gao H."/>
            <person name="Li R."/>
            <person name="Xu X."/>
        </authorList>
    </citation>
    <scope>NUCLEOTIDE SEQUENCE</scope>
    <source>
        <strain evidence="1">FACHB 800</strain>
    </source>
</reference>
<protein>
    <submittedName>
        <fullName evidence="1">Uncharacterized protein</fullName>
    </submittedName>
</protein>
<dbReference type="RefSeq" id="WP_206756234.1">
    <property type="nucleotide sequence ID" value="NZ_JACJTT010000017.1"/>
</dbReference>
<dbReference type="EMBL" id="CP021056">
    <property type="protein sequence ID" value="QXE25630.1"/>
    <property type="molecule type" value="Genomic_DNA"/>
</dbReference>
<proteinExistence type="predicted"/>
<organism evidence="1 2">
    <name type="scientific">Richelia sinica FACHB-800</name>
    <dbReference type="NCBI Taxonomy" id="1357546"/>
    <lineage>
        <taxon>Bacteria</taxon>
        <taxon>Bacillati</taxon>
        <taxon>Cyanobacteriota</taxon>
        <taxon>Cyanophyceae</taxon>
        <taxon>Nostocales</taxon>
        <taxon>Nostocaceae</taxon>
        <taxon>Richelia</taxon>
    </lineage>
</organism>
<accession>A0A975TBF1</accession>